<keyword evidence="2" id="KW-1185">Reference proteome</keyword>
<proteinExistence type="predicted"/>
<comment type="caution">
    <text evidence="1">The sequence shown here is derived from an EMBL/GenBank/DDBJ whole genome shotgun (WGS) entry which is preliminary data.</text>
</comment>
<reference evidence="1" key="1">
    <citation type="submission" date="2023-11" db="EMBL/GenBank/DDBJ databases">
        <authorList>
            <person name="Poullet M."/>
        </authorList>
    </citation>
    <scope>NUCLEOTIDE SEQUENCE</scope>
    <source>
        <strain evidence="1">E1834</strain>
    </source>
</reference>
<dbReference type="EMBL" id="CAVMJV010000089">
    <property type="protein sequence ID" value="CAK5091688.1"/>
    <property type="molecule type" value="Genomic_DNA"/>
</dbReference>
<gene>
    <name evidence="1" type="ORF">MENTE1834_LOCUS39541</name>
</gene>
<sequence length="69" mass="8113">MEIQFLLLKFFSFSILCWATHCRHSSLITPVLAPGETFKLNTNKLSPNTLKKEVWATFFVLYPKYQFLL</sequence>
<organism evidence="1 2">
    <name type="scientific">Meloidogyne enterolobii</name>
    <name type="common">Root-knot nematode worm</name>
    <name type="synonym">Meloidogyne mayaguensis</name>
    <dbReference type="NCBI Taxonomy" id="390850"/>
    <lineage>
        <taxon>Eukaryota</taxon>
        <taxon>Metazoa</taxon>
        <taxon>Ecdysozoa</taxon>
        <taxon>Nematoda</taxon>
        <taxon>Chromadorea</taxon>
        <taxon>Rhabditida</taxon>
        <taxon>Tylenchina</taxon>
        <taxon>Tylenchomorpha</taxon>
        <taxon>Tylenchoidea</taxon>
        <taxon>Meloidogynidae</taxon>
        <taxon>Meloidogyninae</taxon>
        <taxon>Meloidogyne</taxon>
    </lineage>
</organism>
<protein>
    <submittedName>
        <fullName evidence="1">Uncharacterized protein</fullName>
    </submittedName>
</protein>
<name>A0ACB1ANJ0_MELEN</name>
<accession>A0ACB1ANJ0</accession>
<evidence type="ECO:0000313" key="1">
    <source>
        <dbReference type="EMBL" id="CAK5091688.1"/>
    </source>
</evidence>
<evidence type="ECO:0000313" key="2">
    <source>
        <dbReference type="Proteomes" id="UP001497535"/>
    </source>
</evidence>
<dbReference type="Proteomes" id="UP001497535">
    <property type="component" value="Unassembled WGS sequence"/>
</dbReference>